<gene>
    <name evidence="2" type="ORF">M0R45_020672</name>
</gene>
<name>A0AAW1XAY6_RUBAR</name>
<sequence>MHYGTFFLGITNVYVEFMVVGFGSKHQQPPPPSPQAMAFRTLPTCGQAKALTTRLRDSRPPRAHHSLQPLFSAKSTASSANNFHKPGQHHHQISSIKSPHQCASIASPHQSPPDAAAARVDLCPETRARARFTNNRCPHLKLCSTAATSRASLSPRFADFPMPSRCSQFSSPLPSIPPASTVIQQPVLFKAGCATMKPYSLPCLATVDSICHRRSLHQSRPAPCSSPLRCCS</sequence>
<evidence type="ECO:0000313" key="2">
    <source>
        <dbReference type="EMBL" id="KAK9933474.1"/>
    </source>
</evidence>
<dbReference type="AlphaFoldDB" id="A0AAW1XAY6"/>
<dbReference type="EMBL" id="JBEDUW010000004">
    <property type="protein sequence ID" value="KAK9933474.1"/>
    <property type="molecule type" value="Genomic_DNA"/>
</dbReference>
<organism evidence="2 3">
    <name type="scientific">Rubus argutus</name>
    <name type="common">Southern blackberry</name>
    <dbReference type="NCBI Taxonomy" id="59490"/>
    <lineage>
        <taxon>Eukaryota</taxon>
        <taxon>Viridiplantae</taxon>
        <taxon>Streptophyta</taxon>
        <taxon>Embryophyta</taxon>
        <taxon>Tracheophyta</taxon>
        <taxon>Spermatophyta</taxon>
        <taxon>Magnoliopsida</taxon>
        <taxon>eudicotyledons</taxon>
        <taxon>Gunneridae</taxon>
        <taxon>Pentapetalae</taxon>
        <taxon>rosids</taxon>
        <taxon>fabids</taxon>
        <taxon>Rosales</taxon>
        <taxon>Rosaceae</taxon>
        <taxon>Rosoideae</taxon>
        <taxon>Rosoideae incertae sedis</taxon>
        <taxon>Rubus</taxon>
    </lineage>
</organism>
<dbReference type="Proteomes" id="UP001457282">
    <property type="component" value="Unassembled WGS sequence"/>
</dbReference>
<feature type="region of interest" description="Disordered" evidence="1">
    <location>
        <begin position="76"/>
        <end position="95"/>
    </location>
</feature>
<evidence type="ECO:0000256" key="1">
    <source>
        <dbReference type="SAM" id="MobiDB-lite"/>
    </source>
</evidence>
<keyword evidence="3" id="KW-1185">Reference proteome</keyword>
<accession>A0AAW1XAY6</accession>
<proteinExistence type="predicted"/>
<comment type="caution">
    <text evidence="2">The sequence shown here is derived from an EMBL/GenBank/DDBJ whole genome shotgun (WGS) entry which is preliminary data.</text>
</comment>
<evidence type="ECO:0000313" key="3">
    <source>
        <dbReference type="Proteomes" id="UP001457282"/>
    </source>
</evidence>
<reference evidence="2 3" key="1">
    <citation type="journal article" date="2023" name="G3 (Bethesda)">
        <title>A chromosome-length genome assembly and annotation of blackberry (Rubus argutus, cv. 'Hillquist').</title>
        <authorList>
            <person name="Bruna T."/>
            <person name="Aryal R."/>
            <person name="Dudchenko O."/>
            <person name="Sargent D.J."/>
            <person name="Mead D."/>
            <person name="Buti M."/>
            <person name="Cavallini A."/>
            <person name="Hytonen T."/>
            <person name="Andres J."/>
            <person name="Pham M."/>
            <person name="Weisz D."/>
            <person name="Mascagni F."/>
            <person name="Usai G."/>
            <person name="Natali L."/>
            <person name="Bassil N."/>
            <person name="Fernandez G.E."/>
            <person name="Lomsadze A."/>
            <person name="Armour M."/>
            <person name="Olukolu B."/>
            <person name="Poorten T."/>
            <person name="Britton C."/>
            <person name="Davik J."/>
            <person name="Ashrafi H."/>
            <person name="Aiden E.L."/>
            <person name="Borodovsky M."/>
            <person name="Worthington M."/>
        </authorList>
    </citation>
    <scope>NUCLEOTIDE SEQUENCE [LARGE SCALE GENOMIC DNA]</scope>
    <source>
        <strain evidence="2">PI 553951</strain>
    </source>
</reference>
<protein>
    <submittedName>
        <fullName evidence="2">Uncharacterized protein</fullName>
    </submittedName>
</protein>